<proteinExistence type="predicted"/>
<feature type="non-terminal residue" evidence="1">
    <location>
        <position position="1"/>
    </location>
</feature>
<protein>
    <submittedName>
        <fullName evidence="1">Uncharacterized protein</fullName>
    </submittedName>
</protein>
<name>A0A4Y2C2Q5_ARAVE</name>
<evidence type="ECO:0000313" key="2">
    <source>
        <dbReference type="Proteomes" id="UP000499080"/>
    </source>
</evidence>
<evidence type="ECO:0000313" key="1">
    <source>
        <dbReference type="EMBL" id="GBL98045.1"/>
    </source>
</evidence>
<gene>
    <name evidence="1" type="ORF">AVEN_107690_1</name>
</gene>
<comment type="caution">
    <text evidence="1">The sequence shown here is derived from an EMBL/GenBank/DDBJ whole genome shotgun (WGS) entry which is preliminary data.</text>
</comment>
<organism evidence="1 2">
    <name type="scientific">Araneus ventricosus</name>
    <name type="common">Orbweaver spider</name>
    <name type="synonym">Epeira ventricosa</name>
    <dbReference type="NCBI Taxonomy" id="182803"/>
    <lineage>
        <taxon>Eukaryota</taxon>
        <taxon>Metazoa</taxon>
        <taxon>Ecdysozoa</taxon>
        <taxon>Arthropoda</taxon>
        <taxon>Chelicerata</taxon>
        <taxon>Arachnida</taxon>
        <taxon>Araneae</taxon>
        <taxon>Araneomorphae</taxon>
        <taxon>Entelegynae</taxon>
        <taxon>Araneoidea</taxon>
        <taxon>Araneidae</taxon>
        <taxon>Araneus</taxon>
    </lineage>
</organism>
<accession>A0A4Y2C2Q5</accession>
<dbReference type="EMBL" id="BGPR01085097">
    <property type="protein sequence ID" value="GBL98045.1"/>
    <property type="molecule type" value="Genomic_DNA"/>
</dbReference>
<keyword evidence="2" id="KW-1185">Reference proteome</keyword>
<dbReference type="Proteomes" id="UP000499080">
    <property type="component" value="Unassembled WGS sequence"/>
</dbReference>
<dbReference type="AlphaFoldDB" id="A0A4Y2C2Q5"/>
<sequence length="128" mass="14445">RTELTKGGRLVTLAIDQRNITPPCLSILVTTERPAAATDSRALWFLHNSPHYERLMQHPPVLPGYDPSLEVGPKSHTTIIVPSGLTRACLLIRQPLIRELAVSPRWGHLTNSQNPMVKPNTKIYPRRW</sequence>
<reference evidence="1 2" key="1">
    <citation type="journal article" date="2019" name="Sci. Rep.">
        <title>Orb-weaving spider Araneus ventricosus genome elucidates the spidroin gene catalogue.</title>
        <authorList>
            <person name="Kono N."/>
            <person name="Nakamura H."/>
            <person name="Ohtoshi R."/>
            <person name="Moran D.A.P."/>
            <person name="Shinohara A."/>
            <person name="Yoshida Y."/>
            <person name="Fujiwara M."/>
            <person name="Mori M."/>
            <person name="Tomita M."/>
            <person name="Arakawa K."/>
        </authorList>
    </citation>
    <scope>NUCLEOTIDE SEQUENCE [LARGE SCALE GENOMIC DNA]</scope>
</reference>